<feature type="region of interest" description="Disordered" evidence="1">
    <location>
        <begin position="38"/>
        <end position="61"/>
    </location>
</feature>
<feature type="compositionally biased region" description="Polar residues" evidence="1">
    <location>
        <begin position="43"/>
        <end position="61"/>
    </location>
</feature>
<name>A0A3M7RKB8_BRAPC</name>
<gene>
    <name evidence="2" type="ORF">BpHYR1_043939</name>
</gene>
<dbReference type="Proteomes" id="UP000276133">
    <property type="component" value="Unassembled WGS sequence"/>
</dbReference>
<organism evidence="2 3">
    <name type="scientific">Brachionus plicatilis</name>
    <name type="common">Marine rotifer</name>
    <name type="synonym">Brachionus muelleri</name>
    <dbReference type="NCBI Taxonomy" id="10195"/>
    <lineage>
        <taxon>Eukaryota</taxon>
        <taxon>Metazoa</taxon>
        <taxon>Spiralia</taxon>
        <taxon>Gnathifera</taxon>
        <taxon>Rotifera</taxon>
        <taxon>Eurotatoria</taxon>
        <taxon>Monogononta</taxon>
        <taxon>Pseudotrocha</taxon>
        <taxon>Ploima</taxon>
        <taxon>Brachionidae</taxon>
        <taxon>Brachionus</taxon>
    </lineage>
</organism>
<reference evidence="2 3" key="1">
    <citation type="journal article" date="2018" name="Sci. Rep.">
        <title>Genomic signatures of local adaptation to the degree of environmental predictability in rotifers.</title>
        <authorList>
            <person name="Franch-Gras L."/>
            <person name="Hahn C."/>
            <person name="Garcia-Roger E.M."/>
            <person name="Carmona M.J."/>
            <person name="Serra M."/>
            <person name="Gomez A."/>
        </authorList>
    </citation>
    <scope>NUCLEOTIDE SEQUENCE [LARGE SCALE GENOMIC DNA]</scope>
    <source>
        <strain evidence="2">HYR1</strain>
    </source>
</reference>
<evidence type="ECO:0000313" key="3">
    <source>
        <dbReference type="Proteomes" id="UP000276133"/>
    </source>
</evidence>
<comment type="caution">
    <text evidence="2">The sequence shown here is derived from an EMBL/GenBank/DDBJ whole genome shotgun (WGS) entry which is preliminary data.</text>
</comment>
<evidence type="ECO:0000256" key="1">
    <source>
        <dbReference type="SAM" id="MobiDB-lite"/>
    </source>
</evidence>
<proteinExistence type="predicted"/>
<protein>
    <submittedName>
        <fullName evidence="2">Uncharacterized protein</fullName>
    </submittedName>
</protein>
<accession>A0A3M7RKB8</accession>
<sequence>MFIFCSIKSRTNVCQESIVKFHNKKGWRLDLANRKYQKRKRTSQNVPNHENSLNDAETIPDSTHSINSNHVTFRLKNLCQFPPYELEIQTSG</sequence>
<dbReference type="AlphaFoldDB" id="A0A3M7RKB8"/>
<keyword evidence="3" id="KW-1185">Reference proteome</keyword>
<evidence type="ECO:0000313" key="2">
    <source>
        <dbReference type="EMBL" id="RNA23748.1"/>
    </source>
</evidence>
<dbReference type="EMBL" id="REGN01003226">
    <property type="protein sequence ID" value="RNA23748.1"/>
    <property type="molecule type" value="Genomic_DNA"/>
</dbReference>